<dbReference type="InterPro" id="IPR009097">
    <property type="entry name" value="Cyclic_Pdiesterase"/>
</dbReference>
<dbReference type="PANTHER" id="PTHR40037:SF1">
    <property type="entry name" value="PHOSPHOESTERASE SAOUHSC_00951-RELATED"/>
    <property type="match status" value="1"/>
</dbReference>
<protein>
    <submittedName>
        <fullName evidence="1">2'-5' RNA ligase family protein</fullName>
    </submittedName>
</protein>
<proteinExistence type="predicted"/>
<reference evidence="1" key="1">
    <citation type="submission" date="2023-06" db="EMBL/GenBank/DDBJ databases">
        <title>Robiginitalea aurantiacus sp. nov. and Algoriphagus sediminis sp. nov., isolated from coastal sediment.</title>
        <authorList>
            <person name="Zhou Z.Y."/>
            <person name="An J."/>
            <person name="Jia Y.W."/>
            <person name="Du Z.J."/>
        </authorList>
    </citation>
    <scope>NUCLEOTIDE SEQUENCE</scope>
    <source>
        <strain evidence="1">M39</strain>
    </source>
</reference>
<keyword evidence="2" id="KW-1185">Reference proteome</keyword>
<comment type="caution">
    <text evidence="1">The sequence shown here is derived from an EMBL/GenBank/DDBJ whole genome shotgun (WGS) entry which is preliminary data.</text>
</comment>
<sequence length="195" mass="22771">MPAKPEKEIPEIKKQYFIGLVPNSGIMNSVHALKTEIRDRFGAAHALKSPAHITLQMPFHKLEAEEPRLITCLREFASREMPFHVTLDGFDCFPPRVLFVKIRDHLPLQELQARLKAHLISELGFPSPSKKRVFHPHMTIATRDLKEADFEQAWSEFNSRNFQDSFNVSSLFLLKHNGKFWDIYREFPYHGILYE</sequence>
<dbReference type="GO" id="GO:0016874">
    <property type="term" value="F:ligase activity"/>
    <property type="evidence" value="ECO:0007669"/>
    <property type="project" value="UniProtKB-KW"/>
</dbReference>
<dbReference type="Gene3D" id="3.90.1140.10">
    <property type="entry name" value="Cyclic phosphodiesterase"/>
    <property type="match status" value="1"/>
</dbReference>
<dbReference type="PANTHER" id="PTHR40037">
    <property type="entry name" value="PHOSPHOESTERASE YJCG-RELATED"/>
    <property type="match status" value="1"/>
</dbReference>
<accession>A0ABT7WEB0</accession>
<dbReference type="Proteomes" id="UP001174839">
    <property type="component" value="Unassembled WGS sequence"/>
</dbReference>
<dbReference type="EMBL" id="JAUDUY010000003">
    <property type="protein sequence ID" value="MDM9631264.1"/>
    <property type="molecule type" value="Genomic_DNA"/>
</dbReference>
<keyword evidence="1" id="KW-0436">Ligase</keyword>
<dbReference type="Pfam" id="PF13563">
    <property type="entry name" value="2_5_RNA_ligase2"/>
    <property type="match status" value="1"/>
</dbReference>
<name>A0ABT7WEB0_9FLAO</name>
<evidence type="ECO:0000313" key="2">
    <source>
        <dbReference type="Proteomes" id="UP001174839"/>
    </source>
</evidence>
<gene>
    <name evidence="1" type="ORF">QU605_07275</name>
</gene>
<evidence type="ECO:0000313" key="1">
    <source>
        <dbReference type="EMBL" id="MDM9631264.1"/>
    </source>
</evidence>
<organism evidence="1 2">
    <name type="scientific">Robiginitalea aurantiaca</name>
    <dbReference type="NCBI Taxonomy" id="3056915"/>
    <lineage>
        <taxon>Bacteria</taxon>
        <taxon>Pseudomonadati</taxon>
        <taxon>Bacteroidota</taxon>
        <taxon>Flavobacteriia</taxon>
        <taxon>Flavobacteriales</taxon>
        <taxon>Flavobacteriaceae</taxon>
        <taxon>Robiginitalea</taxon>
    </lineage>
</organism>
<dbReference type="InterPro" id="IPR050580">
    <property type="entry name" value="2H_phosphoesterase_YjcG-like"/>
</dbReference>
<dbReference type="RefSeq" id="WP_289724625.1">
    <property type="nucleotide sequence ID" value="NZ_JAUDUY010000003.1"/>
</dbReference>
<dbReference type="SUPFAM" id="SSF55144">
    <property type="entry name" value="LigT-like"/>
    <property type="match status" value="1"/>
</dbReference>